<feature type="region of interest" description="Disordered" evidence="1">
    <location>
        <begin position="63"/>
        <end position="167"/>
    </location>
</feature>
<evidence type="ECO:0000313" key="3">
    <source>
        <dbReference type="Proteomes" id="UP000479710"/>
    </source>
</evidence>
<sequence length="167" mass="18281">MNQIPLFPTTSNKISSFPNLKRNNFSYPITIKEDINKHLALVVVAGGKEAKNRWIRKTRMDIREEDFRSSGEEAAKEEEEECGQSRFKGDPNAYRRRGRGRQRAGGVLERTSTEPAASGVVGDEAAGPAASGDEYGGPAVSGDGRGGGSGERKWRRRSRQGSGDARR</sequence>
<protein>
    <submittedName>
        <fullName evidence="2">Uncharacterized protein</fullName>
    </submittedName>
</protein>
<keyword evidence="3" id="KW-1185">Reference proteome</keyword>
<evidence type="ECO:0000313" key="2">
    <source>
        <dbReference type="EMBL" id="KAF0924763.1"/>
    </source>
</evidence>
<evidence type="ECO:0000256" key="1">
    <source>
        <dbReference type="SAM" id="MobiDB-lite"/>
    </source>
</evidence>
<gene>
    <name evidence="2" type="ORF">E2562_014562</name>
</gene>
<proteinExistence type="predicted"/>
<dbReference type="Proteomes" id="UP000479710">
    <property type="component" value="Unassembled WGS sequence"/>
</dbReference>
<reference evidence="2 3" key="1">
    <citation type="submission" date="2019-11" db="EMBL/GenBank/DDBJ databases">
        <title>Whole genome sequence of Oryza granulata.</title>
        <authorList>
            <person name="Li W."/>
        </authorList>
    </citation>
    <scope>NUCLEOTIDE SEQUENCE [LARGE SCALE GENOMIC DNA]</scope>
    <source>
        <strain evidence="3">cv. Menghai</strain>
        <tissue evidence="2">Leaf</tissue>
    </source>
</reference>
<feature type="compositionally biased region" description="Basic and acidic residues" evidence="1">
    <location>
        <begin position="63"/>
        <end position="74"/>
    </location>
</feature>
<name>A0A6G1ELB2_9ORYZ</name>
<accession>A0A6G1ELB2</accession>
<organism evidence="2 3">
    <name type="scientific">Oryza meyeriana var. granulata</name>
    <dbReference type="NCBI Taxonomy" id="110450"/>
    <lineage>
        <taxon>Eukaryota</taxon>
        <taxon>Viridiplantae</taxon>
        <taxon>Streptophyta</taxon>
        <taxon>Embryophyta</taxon>
        <taxon>Tracheophyta</taxon>
        <taxon>Spermatophyta</taxon>
        <taxon>Magnoliopsida</taxon>
        <taxon>Liliopsida</taxon>
        <taxon>Poales</taxon>
        <taxon>Poaceae</taxon>
        <taxon>BOP clade</taxon>
        <taxon>Oryzoideae</taxon>
        <taxon>Oryzeae</taxon>
        <taxon>Oryzinae</taxon>
        <taxon>Oryza</taxon>
        <taxon>Oryza meyeriana</taxon>
    </lineage>
</organism>
<feature type="non-terminal residue" evidence="2">
    <location>
        <position position="167"/>
    </location>
</feature>
<dbReference type="EMBL" id="SPHZ02000003">
    <property type="protein sequence ID" value="KAF0924763.1"/>
    <property type="molecule type" value="Genomic_DNA"/>
</dbReference>
<dbReference type="AlphaFoldDB" id="A0A6G1ELB2"/>
<comment type="caution">
    <text evidence="2">The sequence shown here is derived from an EMBL/GenBank/DDBJ whole genome shotgun (WGS) entry which is preliminary data.</text>
</comment>